<dbReference type="Pfam" id="PF08402">
    <property type="entry name" value="TOBE_2"/>
    <property type="match status" value="1"/>
</dbReference>
<accession>A0A1N7IQV0</accession>
<dbReference type="Gene3D" id="2.40.50.100">
    <property type="match status" value="1"/>
</dbReference>
<dbReference type="SMART" id="SM00382">
    <property type="entry name" value="AAA"/>
    <property type="match status" value="1"/>
</dbReference>
<feature type="domain" description="ABC transporter" evidence="11">
    <location>
        <begin position="12"/>
        <end position="243"/>
    </location>
</feature>
<dbReference type="InterPro" id="IPR015853">
    <property type="entry name" value="ABC_transpr_FbpC"/>
</dbReference>
<dbReference type="GO" id="GO:0043190">
    <property type="term" value="C:ATP-binding cassette (ABC) transporter complex"/>
    <property type="evidence" value="ECO:0007669"/>
    <property type="project" value="InterPro"/>
</dbReference>
<evidence type="ECO:0000256" key="6">
    <source>
        <dbReference type="ARBA" id="ARBA00022840"/>
    </source>
</evidence>
<keyword evidence="13" id="KW-1185">Reference proteome</keyword>
<dbReference type="InterPro" id="IPR003593">
    <property type="entry name" value="AAA+_ATPase"/>
</dbReference>
<dbReference type="Gene3D" id="3.40.50.300">
    <property type="entry name" value="P-loop containing nucleotide triphosphate hydrolases"/>
    <property type="match status" value="1"/>
</dbReference>
<dbReference type="InterPro" id="IPR027417">
    <property type="entry name" value="P-loop_NTPase"/>
</dbReference>
<keyword evidence="6 12" id="KW-0067">ATP-binding</keyword>
<dbReference type="PROSITE" id="PS00211">
    <property type="entry name" value="ABC_TRANSPORTER_1"/>
    <property type="match status" value="1"/>
</dbReference>
<dbReference type="GO" id="GO:0015697">
    <property type="term" value="P:quaternary ammonium group transport"/>
    <property type="evidence" value="ECO:0007669"/>
    <property type="project" value="UniProtKB-ARBA"/>
</dbReference>
<dbReference type="PROSITE" id="PS50893">
    <property type="entry name" value="ABC_TRANSPORTER_2"/>
    <property type="match status" value="1"/>
</dbReference>
<evidence type="ECO:0000256" key="8">
    <source>
        <dbReference type="ARBA" id="ARBA00023004"/>
    </source>
</evidence>
<dbReference type="PANTHER" id="PTHR42781">
    <property type="entry name" value="SPERMIDINE/PUTRESCINE IMPORT ATP-BINDING PROTEIN POTA"/>
    <property type="match status" value="1"/>
</dbReference>
<evidence type="ECO:0000313" key="12">
    <source>
        <dbReference type="EMBL" id="SIS39459.1"/>
    </source>
</evidence>
<dbReference type="EMBL" id="FTOA01000001">
    <property type="protein sequence ID" value="SIS39459.1"/>
    <property type="molecule type" value="Genomic_DNA"/>
</dbReference>
<dbReference type="InterPro" id="IPR008995">
    <property type="entry name" value="Mo/tungstate-bd_C_term_dom"/>
</dbReference>
<dbReference type="GO" id="GO:0015408">
    <property type="term" value="F:ABC-type ferric iron transporter activity"/>
    <property type="evidence" value="ECO:0007669"/>
    <property type="project" value="InterPro"/>
</dbReference>
<dbReference type="CDD" id="cd03259">
    <property type="entry name" value="ABC_Carb_Solutes_like"/>
    <property type="match status" value="1"/>
</dbReference>
<keyword evidence="2" id="KW-1003">Cell membrane</keyword>
<evidence type="ECO:0000256" key="7">
    <source>
        <dbReference type="ARBA" id="ARBA00022967"/>
    </source>
</evidence>
<reference evidence="12 13" key="1">
    <citation type="submission" date="2017-01" db="EMBL/GenBank/DDBJ databases">
        <authorList>
            <person name="Mah S.A."/>
            <person name="Swanson W.J."/>
            <person name="Moy G.W."/>
            <person name="Vacquier V.D."/>
        </authorList>
    </citation>
    <scope>NUCLEOTIDE SEQUENCE [LARGE SCALE GENOMIC DNA]</scope>
    <source>
        <strain evidence="12 13">DSM 11589</strain>
    </source>
</reference>
<dbReference type="FunFam" id="3.40.50.300:FF:000425">
    <property type="entry name" value="Probable ABC transporter, ATP-binding subunit"/>
    <property type="match status" value="1"/>
</dbReference>
<dbReference type="Pfam" id="PF00005">
    <property type="entry name" value="ABC_tran"/>
    <property type="match status" value="1"/>
</dbReference>
<keyword evidence="7" id="KW-1278">Translocase</keyword>
<evidence type="ECO:0000259" key="11">
    <source>
        <dbReference type="PROSITE" id="PS50893"/>
    </source>
</evidence>
<dbReference type="InterPro" id="IPR003439">
    <property type="entry name" value="ABC_transporter-like_ATP-bd"/>
</dbReference>
<dbReference type="PANTHER" id="PTHR42781:SF5">
    <property type="entry name" value="PUTRESCINE TRANSPORT ATP-BINDING PROTEIN POTG"/>
    <property type="match status" value="1"/>
</dbReference>
<name>A0A1N7IQV0_9PROT</name>
<dbReference type="OrthoDB" id="9802264at2"/>
<evidence type="ECO:0000256" key="9">
    <source>
        <dbReference type="ARBA" id="ARBA00023065"/>
    </source>
</evidence>
<sequence>MSATPSPSDAGLSLLGLHHVFDGIPVVHDVTVHVAPGEILCLLGPSGCGKTTTLRLIAGLEPPSGGRVVLNGRQLSRPGSIIPPERRGVGFLFQDFALFPHLNVADNVGFGLSKSDPARAHKIQSLLQQVGMASHSMAWPHQLSGGQQQRVALARALAPEPGLMLLDEPFSGLDKRLRDQVRDETLRVLKESNVCTVMVTHDPEEALLMADRIAIMQAGHVVQIGTPTELYDTPATPFVAAFFGDINSMEGQIHGEHVQSPLGRLRPAVIPTGLADGSPVGVVIRPEAISLNPADPDGEAIVRDARPIGRGALVWLEINGTLFKARTFGGPLPAIGAACGFTVDQSHTHAFAKL</sequence>
<gene>
    <name evidence="12" type="ORF">SAMN05421779_101499</name>
</gene>
<evidence type="ECO:0000256" key="2">
    <source>
        <dbReference type="ARBA" id="ARBA00022475"/>
    </source>
</evidence>
<keyword evidence="8" id="KW-0408">Iron</keyword>
<dbReference type="InterPro" id="IPR017871">
    <property type="entry name" value="ABC_transporter-like_CS"/>
</dbReference>
<keyword evidence="5" id="KW-0547">Nucleotide-binding</keyword>
<evidence type="ECO:0000256" key="1">
    <source>
        <dbReference type="ARBA" id="ARBA00022448"/>
    </source>
</evidence>
<keyword evidence="4" id="KW-0997">Cell inner membrane</keyword>
<keyword evidence="9" id="KW-0406">Ion transport</keyword>
<dbReference type="AlphaFoldDB" id="A0A1N7IQV0"/>
<dbReference type="SUPFAM" id="SSF52540">
    <property type="entry name" value="P-loop containing nucleoside triphosphate hydrolases"/>
    <property type="match status" value="1"/>
</dbReference>
<evidence type="ECO:0000256" key="10">
    <source>
        <dbReference type="ARBA" id="ARBA00023136"/>
    </source>
</evidence>
<protein>
    <submittedName>
        <fullName evidence="12">Iron(III) transport system ATP-binding protein</fullName>
    </submittedName>
</protein>
<proteinExistence type="predicted"/>
<dbReference type="SUPFAM" id="SSF50331">
    <property type="entry name" value="MOP-like"/>
    <property type="match status" value="1"/>
</dbReference>
<evidence type="ECO:0000256" key="5">
    <source>
        <dbReference type="ARBA" id="ARBA00022741"/>
    </source>
</evidence>
<dbReference type="InterPro" id="IPR050093">
    <property type="entry name" value="ABC_SmlMolc_Importer"/>
</dbReference>
<dbReference type="GO" id="GO:0016887">
    <property type="term" value="F:ATP hydrolysis activity"/>
    <property type="evidence" value="ECO:0007669"/>
    <property type="project" value="InterPro"/>
</dbReference>
<keyword evidence="3" id="KW-0410">Iron transport</keyword>
<dbReference type="GO" id="GO:0005524">
    <property type="term" value="F:ATP binding"/>
    <property type="evidence" value="ECO:0007669"/>
    <property type="project" value="UniProtKB-KW"/>
</dbReference>
<keyword evidence="1" id="KW-0813">Transport</keyword>
<organism evidence="12 13">
    <name type="scientific">Insolitispirillum peregrinum</name>
    <dbReference type="NCBI Taxonomy" id="80876"/>
    <lineage>
        <taxon>Bacteria</taxon>
        <taxon>Pseudomonadati</taxon>
        <taxon>Pseudomonadota</taxon>
        <taxon>Alphaproteobacteria</taxon>
        <taxon>Rhodospirillales</taxon>
        <taxon>Novispirillaceae</taxon>
        <taxon>Insolitispirillum</taxon>
    </lineage>
</organism>
<evidence type="ECO:0000313" key="13">
    <source>
        <dbReference type="Proteomes" id="UP000185678"/>
    </source>
</evidence>
<dbReference type="STRING" id="80876.SAMN05421779_101499"/>
<dbReference type="RefSeq" id="WP_076398550.1">
    <property type="nucleotide sequence ID" value="NZ_FTOA01000001.1"/>
</dbReference>
<dbReference type="Proteomes" id="UP000185678">
    <property type="component" value="Unassembled WGS sequence"/>
</dbReference>
<evidence type="ECO:0000256" key="3">
    <source>
        <dbReference type="ARBA" id="ARBA00022496"/>
    </source>
</evidence>
<dbReference type="InterPro" id="IPR013611">
    <property type="entry name" value="Transp-assoc_OB_typ2"/>
</dbReference>
<keyword evidence="10" id="KW-0472">Membrane</keyword>
<evidence type="ECO:0000256" key="4">
    <source>
        <dbReference type="ARBA" id="ARBA00022519"/>
    </source>
</evidence>